<dbReference type="GO" id="GO:0046872">
    <property type="term" value="F:metal ion binding"/>
    <property type="evidence" value="ECO:0007669"/>
    <property type="project" value="UniProtKB-KW"/>
</dbReference>
<dbReference type="InterPro" id="IPR005117">
    <property type="entry name" value="NiRdtase/SiRdtase_haem-b_fer"/>
</dbReference>
<dbReference type="AlphaFoldDB" id="S0ET72"/>
<dbReference type="EMBL" id="HF951689">
    <property type="protein sequence ID" value="CCW34584.1"/>
    <property type="molecule type" value="Genomic_DNA"/>
</dbReference>
<keyword evidence="7" id="KW-0411">Iron-sulfur</keyword>
<evidence type="ECO:0000256" key="4">
    <source>
        <dbReference type="ARBA" id="ARBA00022723"/>
    </source>
</evidence>
<dbReference type="eggNOG" id="COG0155">
    <property type="taxonomic scope" value="Bacteria"/>
</dbReference>
<feature type="domain" description="Nitrite/Sulfite reductase ferredoxin-like" evidence="9">
    <location>
        <begin position="48"/>
        <end position="115"/>
    </location>
</feature>
<feature type="domain" description="Nitrite/Sulfite reductase ferredoxin-like" evidence="9">
    <location>
        <begin position="303"/>
        <end position="370"/>
    </location>
</feature>
<feature type="domain" description="Nitrite/sulphite reductase 4Fe-4S" evidence="8">
    <location>
        <begin position="124"/>
        <end position="280"/>
    </location>
</feature>
<dbReference type="SUPFAM" id="SSF55124">
    <property type="entry name" value="Nitrite/Sulfite reductase N-terminal domain-like"/>
    <property type="match status" value="2"/>
</dbReference>
<dbReference type="Pfam" id="PF01077">
    <property type="entry name" value="NIR_SIR"/>
    <property type="match status" value="2"/>
</dbReference>
<dbReference type="PRINTS" id="PR00397">
    <property type="entry name" value="SIROHAEM"/>
</dbReference>
<dbReference type="PANTHER" id="PTHR32439:SF0">
    <property type="entry name" value="FERREDOXIN--NITRITE REDUCTASE, CHLOROPLASTIC"/>
    <property type="match status" value="1"/>
</dbReference>
<gene>
    <name evidence="10" type="ORF">CCALI_00759</name>
</gene>
<dbReference type="GO" id="GO:0051539">
    <property type="term" value="F:4 iron, 4 sulfur cluster binding"/>
    <property type="evidence" value="ECO:0007669"/>
    <property type="project" value="UniProtKB-KW"/>
</dbReference>
<dbReference type="HOGENOM" id="CLU_015667_2_3_0"/>
<dbReference type="InParanoid" id="S0ET72"/>
<keyword evidence="4" id="KW-0479">Metal-binding</keyword>
<keyword evidence="6" id="KW-0408">Iron</keyword>
<evidence type="ECO:0000313" key="10">
    <source>
        <dbReference type="EMBL" id="CCW34584.1"/>
    </source>
</evidence>
<dbReference type="EC" id="1.7.7.1" evidence="10"/>
<name>S0ET72_CHTCT</name>
<reference evidence="11" key="1">
    <citation type="submission" date="2013-03" db="EMBL/GenBank/DDBJ databases">
        <title>Genome sequence of Chthonomonas calidirosea, the first sequenced genome from the Armatimonadetes phylum (formally candidate division OP10).</title>
        <authorList>
            <person name="Lee K.C.Y."/>
            <person name="Morgan X.C."/>
            <person name="Dunfield P.F."/>
            <person name="Tamas I."/>
            <person name="Houghton K.M."/>
            <person name="Vyssotski M."/>
            <person name="Ryan J.L.J."/>
            <person name="Lagutin K."/>
            <person name="McDonald I.R."/>
            <person name="Stott M.B."/>
        </authorList>
    </citation>
    <scope>NUCLEOTIDE SEQUENCE [LARGE SCALE GENOMIC DNA]</scope>
    <source>
        <strain evidence="11">DSM 23976 / ICMP 18418 / T49</strain>
    </source>
</reference>
<organism evidence="10 11">
    <name type="scientific">Chthonomonas calidirosea (strain DSM 23976 / ICMP 18418 / T49)</name>
    <dbReference type="NCBI Taxonomy" id="1303518"/>
    <lineage>
        <taxon>Bacteria</taxon>
        <taxon>Bacillati</taxon>
        <taxon>Armatimonadota</taxon>
        <taxon>Chthonomonadia</taxon>
        <taxon>Chthonomonadales</taxon>
        <taxon>Chthonomonadaceae</taxon>
        <taxon>Chthonomonas</taxon>
    </lineage>
</organism>
<dbReference type="FunCoup" id="S0ET72">
    <property type="interactions" value="276"/>
</dbReference>
<evidence type="ECO:0000256" key="6">
    <source>
        <dbReference type="ARBA" id="ARBA00023004"/>
    </source>
</evidence>
<dbReference type="InterPro" id="IPR036136">
    <property type="entry name" value="Nit/Sulf_reduc_fer-like_dom_sf"/>
</dbReference>
<evidence type="ECO:0000256" key="1">
    <source>
        <dbReference type="ARBA" id="ARBA00010429"/>
    </source>
</evidence>
<comment type="similarity">
    <text evidence="1">Belongs to the nitrite and sulfite reductase 4Fe-4S domain family.</text>
</comment>
<evidence type="ECO:0000313" key="11">
    <source>
        <dbReference type="Proteomes" id="UP000014227"/>
    </source>
</evidence>
<dbReference type="Gene3D" id="3.30.413.10">
    <property type="entry name" value="Sulfite Reductase Hemoprotein, domain 1"/>
    <property type="match status" value="2"/>
</dbReference>
<dbReference type="KEGG" id="ccz:CCALI_00759"/>
<dbReference type="Pfam" id="PF03460">
    <property type="entry name" value="NIR_SIR_ferr"/>
    <property type="match status" value="2"/>
</dbReference>
<protein>
    <submittedName>
        <fullName evidence="10">Sulfite reductase, beta subunit (Hemoprotein)</fullName>
        <ecNumber evidence="10">1.7.7.1</ecNumber>
    </submittedName>
</protein>
<dbReference type="PATRIC" id="fig|1303518.3.peg.767"/>
<dbReference type="InterPro" id="IPR051329">
    <property type="entry name" value="NIR_SIR_4Fe-4S"/>
</dbReference>
<evidence type="ECO:0000256" key="5">
    <source>
        <dbReference type="ARBA" id="ARBA00023002"/>
    </source>
</evidence>
<dbReference type="RefSeq" id="WP_016482144.1">
    <property type="nucleotide sequence ID" value="NC_021487.1"/>
</dbReference>
<proteinExistence type="inferred from homology"/>
<evidence type="ECO:0000259" key="8">
    <source>
        <dbReference type="Pfam" id="PF01077"/>
    </source>
</evidence>
<dbReference type="PROSITE" id="PS00365">
    <property type="entry name" value="NIR_SIR"/>
    <property type="match status" value="2"/>
</dbReference>
<dbReference type="InterPro" id="IPR006066">
    <property type="entry name" value="NO2/SO3_Rdtase_FeS/sirohaem_BS"/>
</dbReference>
<dbReference type="InterPro" id="IPR045854">
    <property type="entry name" value="NO2/SO3_Rdtase_4Fe4S_sf"/>
</dbReference>
<evidence type="ECO:0000259" key="9">
    <source>
        <dbReference type="Pfam" id="PF03460"/>
    </source>
</evidence>
<keyword evidence="5 10" id="KW-0560">Oxidoreductase</keyword>
<dbReference type="PANTHER" id="PTHR32439">
    <property type="entry name" value="FERREDOXIN--NITRITE REDUCTASE, CHLOROPLASTIC"/>
    <property type="match status" value="1"/>
</dbReference>
<sequence length="547" mass="61774">MAKADVEAIKKAKDGLDVWDDIFRYAKLGYDAIPPDDLQRFRWYGIYPQKPNVGHFMLRVKVPGGDLNVEQLRTIASITRDFARGFADITTRQNFQFHWLTIQDLPTVFERLHAVGLTTTGACGDITRNIAGCPVSGLDPQELYDTRPLIREVTNYFLGNKEFSDLPRKYKIVISGCSIHCAQPQINDVGLQAVRRFHRGKSEVGFHLYVGGGLSTQPHFAKKLDVFIKPEQVLEVCIAVTKIFRDDGYRQRRNHARLKFLVADWGPERFREELIKRLGWTPEPAVPVLEPIGPVQQDHLGVHRQKQADRYWVGTSVLTGRVTDAQLFAAADIAERYCEGNIRTTNQQNLLFPNIKFEDLNAAIQAIQEAGFLVEASEFHKGAVCCTGNEFCNLAITETKHRLREIISYLESRMVWDEPIRIHLNGCPNSCGQHHIGDIGLQGCLARLNDGTQVEAYDVCLGGRLGGDAKFVRPISRKVPADKVKYAIENLLVSFRCTRKEGESFGQWVDRHTNEELAEFLGLHLLAQDDPTWTPPPPRAHAPVEVE</sequence>
<dbReference type="GO" id="GO:0048307">
    <property type="term" value="F:ferredoxin-nitrite reductase activity"/>
    <property type="evidence" value="ECO:0007669"/>
    <property type="project" value="UniProtKB-EC"/>
</dbReference>
<keyword evidence="3" id="KW-0349">Heme</keyword>
<dbReference type="STRING" id="454171.CP488_00392"/>
<keyword evidence="2" id="KW-0004">4Fe-4S</keyword>
<dbReference type="Gene3D" id="3.90.480.20">
    <property type="match status" value="1"/>
</dbReference>
<dbReference type="GO" id="GO:0020037">
    <property type="term" value="F:heme binding"/>
    <property type="evidence" value="ECO:0007669"/>
    <property type="project" value="InterPro"/>
</dbReference>
<evidence type="ECO:0000256" key="2">
    <source>
        <dbReference type="ARBA" id="ARBA00022485"/>
    </source>
</evidence>
<dbReference type="OrthoDB" id="9803707at2"/>
<accession>S0ET72</accession>
<dbReference type="SUPFAM" id="SSF56014">
    <property type="entry name" value="Nitrite and sulphite reductase 4Fe-4S domain-like"/>
    <property type="match status" value="2"/>
</dbReference>
<dbReference type="Proteomes" id="UP000014227">
    <property type="component" value="Chromosome I"/>
</dbReference>
<evidence type="ECO:0000256" key="7">
    <source>
        <dbReference type="ARBA" id="ARBA00023014"/>
    </source>
</evidence>
<keyword evidence="11" id="KW-1185">Reference proteome</keyword>
<feature type="domain" description="Nitrite/sulphite reductase 4Fe-4S" evidence="8">
    <location>
        <begin position="384"/>
        <end position="522"/>
    </location>
</feature>
<evidence type="ECO:0000256" key="3">
    <source>
        <dbReference type="ARBA" id="ARBA00022617"/>
    </source>
</evidence>
<dbReference type="InterPro" id="IPR006067">
    <property type="entry name" value="NO2/SO3_Rdtase_4Fe4S_dom"/>
</dbReference>